<keyword evidence="4 7" id="KW-0479">Metal-binding</keyword>
<comment type="cofactor">
    <cofactor evidence="7">
        <name>[4Fe-4S] cluster</name>
        <dbReference type="ChEBI" id="CHEBI:49883"/>
    </cofactor>
    <text evidence="7">Binds 1 [4Fe-4S] cluster.</text>
</comment>
<dbReference type="Proteomes" id="UP000645676">
    <property type="component" value="Unassembled WGS sequence"/>
</dbReference>
<keyword evidence="3 7" id="KW-0235">DNA replication</keyword>
<evidence type="ECO:0000256" key="3">
    <source>
        <dbReference type="ARBA" id="ARBA00022705"/>
    </source>
</evidence>
<evidence type="ECO:0000259" key="8">
    <source>
        <dbReference type="Pfam" id="PF04104"/>
    </source>
</evidence>
<keyword evidence="2 7" id="KW-0639">Primosome</keyword>
<dbReference type="GO" id="GO:1990077">
    <property type="term" value="C:primosome complex"/>
    <property type="evidence" value="ECO:0007669"/>
    <property type="project" value="UniProtKB-KW"/>
</dbReference>
<evidence type="ECO:0000256" key="5">
    <source>
        <dbReference type="ARBA" id="ARBA00023004"/>
    </source>
</evidence>
<evidence type="ECO:0000256" key="2">
    <source>
        <dbReference type="ARBA" id="ARBA00022515"/>
    </source>
</evidence>
<feature type="binding site" evidence="7">
    <location>
        <position position="376"/>
    </location>
    <ligand>
        <name>[4Fe-4S] cluster</name>
        <dbReference type="ChEBI" id="CHEBI:49883"/>
    </ligand>
</feature>
<comment type="subunit">
    <text evidence="7">Heterodimer of a small subunit (PriS) and a large subunit (PriL).</text>
</comment>
<evidence type="ECO:0000256" key="1">
    <source>
        <dbReference type="ARBA" id="ARBA00022485"/>
    </source>
</evidence>
<proteinExistence type="inferred from homology"/>
<dbReference type="HAMAP" id="MF_00701">
    <property type="entry name" value="DNA_primase_lrg_arc"/>
    <property type="match status" value="1"/>
</dbReference>
<dbReference type="Pfam" id="PF04104">
    <property type="entry name" value="DNA_primase_lrg"/>
    <property type="match status" value="1"/>
</dbReference>
<dbReference type="InterPro" id="IPR023642">
    <property type="entry name" value="DNA_primase_lsu_PriL"/>
</dbReference>
<comment type="caution">
    <text evidence="9">The sequence shown here is derived from an EMBL/GenBank/DDBJ whole genome shotgun (WGS) entry which is preliminary data.</text>
</comment>
<dbReference type="GO" id="GO:0003899">
    <property type="term" value="F:DNA-directed RNA polymerase activity"/>
    <property type="evidence" value="ECO:0007669"/>
    <property type="project" value="InterPro"/>
</dbReference>
<dbReference type="EMBL" id="DUJR01000025">
    <property type="protein sequence ID" value="HII59919.1"/>
    <property type="molecule type" value="Genomic_DNA"/>
</dbReference>
<sequence>MIIMLSEYLEEFKEYLERFKNIDINFSDVLKMSKKFIIWRLKQIFGDSSTIFTNISSEITIFDKIFQMIDYDIDGEVEKRLPKDESRFMIGVRREKEIEIKKEIITNLLDFLLIILLSHTPYFNAFVRKYAEIKKIKVIKKLPNKISVWEFIKIASRSRINDLHLERLDLENGFVDITKIKEIFAKEIIRVELMKLGENIKKRKLPDDSVVKELLNEISDYLKDKVKYEQISGIKALNYKGNIPLEWHPPCIRGILNDILSGGSPSHYARRSFVVYWFCAKFNPNLRPLDKNGNLVNVSATDIASEEEIERFIDELIEMLFKNVEDFDEKKTRYYIMHNIGYKVGHGRLTHCEYCKNWQDDGGKGLSYYCKPDELCKKKFIIHPLDYLCYNINKHLKKERFKKIKKEDKNGDNK</sequence>
<dbReference type="GO" id="GO:0006269">
    <property type="term" value="P:DNA replication, synthesis of primer"/>
    <property type="evidence" value="ECO:0007669"/>
    <property type="project" value="UniProtKB-UniRule"/>
</dbReference>
<evidence type="ECO:0000256" key="7">
    <source>
        <dbReference type="HAMAP-Rule" id="MF_00701"/>
    </source>
</evidence>
<feature type="binding site" evidence="7">
    <location>
        <position position="251"/>
    </location>
    <ligand>
        <name>[4Fe-4S] cluster</name>
        <dbReference type="ChEBI" id="CHEBI:49883"/>
    </ligand>
</feature>
<dbReference type="InterPro" id="IPR058560">
    <property type="entry name" value="DNA_primase_C"/>
</dbReference>
<feature type="binding site" evidence="7">
    <location>
        <position position="370"/>
    </location>
    <ligand>
        <name>[4Fe-4S] cluster</name>
        <dbReference type="ChEBI" id="CHEBI:49883"/>
    </ligand>
</feature>
<evidence type="ECO:0000256" key="6">
    <source>
        <dbReference type="ARBA" id="ARBA00023014"/>
    </source>
</evidence>
<feature type="binding site" evidence="7">
    <location>
        <position position="352"/>
    </location>
    <ligand>
        <name>[4Fe-4S] cluster</name>
        <dbReference type="ChEBI" id="CHEBI:49883"/>
    </ligand>
</feature>
<reference evidence="9" key="1">
    <citation type="journal article" date="2020" name="bioRxiv">
        <title>A rank-normalized archaeal taxonomy based on genome phylogeny resolves widespread incomplete and uneven classifications.</title>
        <authorList>
            <person name="Rinke C."/>
            <person name="Chuvochina M."/>
            <person name="Mussig A.J."/>
            <person name="Chaumeil P.-A."/>
            <person name="Waite D.W."/>
            <person name="Whitman W.B."/>
            <person name="Parks D.H."/>
            <person name="Hugenholtz P."/>
        </authorList>
    </citation>
    <scope>NUCLEOTIDE SEQUENCE</scope>
    <source>
        <strain evidence="9">UBA8849</strain>
    </source>
</reference>
<feature type="domain" description="DNA primase large subunit C-terminal" evidence="8">
    <location>
        <begin position="244"/>
        <end position="376"/>
    </location>
</feature>
<comment type="similarity">
    <text evidence="7">Belongs to the eukaryotic-type primase large subunit family.</text>
</comment>
<evidence type="ECO:0000256" key="4">
    <source>
        <dbReference type="ARBA" id="ARBA00022723"/>
    </source>
</evidence>
<keyword evidence="1 7" id="KW-0004">4Fe-4S</keyword>
<dbReference type="GO" id="GO:0051539">
    <property type="term" value="F:4 iron, 4 sulfur cluster binding"/>
    <property type="evidence" value="ECO:0007669"/>
    <property type="project" value="UniProtKB-UniRule"/>
</dbReference>
<keyword evidence="5 7" id="KW-0408">Iron</keyword>
<name>A0A832SW38_9EURY</name>
<accession>A0A832SW38</accession>
<evidence type="ECO:0000313" key="10">
    <source>
        <dbReference type="Proteomes" id="UP000645676"/>
    </source>
</evidence>
<dbReference type="AlphaFoldDB" id="A0A832SW38"/>
<keyword evidence="6 7" id="KW-0411">Iron-sulfur</keyword>
<organism evidence="9 10">
    <name type="scientific">Methanocaldococcus jannaschii</name>
    <dbReference type="NCBI Taxonomy" id="2190"/>
    <lineage>
        <taxon>Archaea</taxon>
        <taxon>Methanobacteriati</taxon>
        <taxon>Methanobacteriota</taxon>
        <taxon>Methanomada group</taxon>
        <taxon>Methanococci</taxon>
        <taxon>Methanococcales</taxon>
        <taxon>Methanocaldococcaceae</taxon>
        <taxon>Methanocaldococcus</taxon>
    </lineage>
</organism>
<dbReference type="OMA" id="THCEYCK"/>
<protein>
    <recommendedName>
        <fullName evidence="7">DNA primase large subunit PriL</fullName>
    </recommendedName>
</protein>
<dbReference type="GO" id="GO:0046872">
    <property type="term" value="F:metal ion binding"/>
    <property type="evidence" value="ECO:0007669"/>
    <property type="project" value="UniProtKB-KW"/>
</dbReference>
<gene>
    <name evidence="7" type="primary">priL</name>
    <name evidence="9" type="ORF">HA335_05005</name>
</gene>
<comment type="function">
    <text evidence="7">Regulatory subunit of DNA primase, an RNA polymerase that catalyzes the synthesis of short RNA molecules used as primers for DNA polymerase during DNA replication. Stabilizes and modulates the activity of the small subunit, increasing the rate of DNA synthesis, and conferring RNA synthesis capability. The DNA polymerase activity may enable DNA primase to also catalyze primer extension after primer synthesis. May also play a role in DNA repair.</text>
</comment>
<evidence type="ECO:0000313" key="9">
    <source>
        <dbReference type="EMBL" id="HII59919.1"/>
    </source>
</evidence>
<dbReference type="RefSeq" id="WP_010870206.1">
    <property type="nucleotide sequence ID" value="NC_000909.1"/>
</dbReference>